<accession>A0A371FSF7</accession>
<dbReference type="Proteomes" id="UP000257109">
    <property type="component" value="Unassembled WGS sequence"/>
</dbReference>
<organism evidence="2 3">
    <name type="scientific">Mucuna pruriens</name>
    <name type="common">Velvet bean</name>
    <name type="synonym">Dolichos pruriens</name>
    <dbReference type="NCBI Taxonomy" id="157652"/>
    <lineage>
        <taxon>Eukaryota</taxon>
        <taxon>Viridiplantae</taxon>
        <taxon>Streptophyta</taxon>
        <taxon>Embryophyta</taxon>
        <taxon>Tracheophyta</taxon>
        <taxon>Spermatophyta</taxon>
        <taxon>Magnoliopsida</taxon>
        <taxon>eudicotyledons</taxon>
        <taxon>Gunneridae</taxon>
        <taxon>Pentapetalae</taxon>
        <taxon>rosids</taxon>
        <taxon>fabids</taxon>
        <taxon>Fabales</taxon>
        <taxon>Fabaceae</taxon>
        <taxon>Papilionoideae</taxon>
        <taxon>50 kb inversion clade</taxon>
        <taxon>NPAAA clade</taxon>
        <taxon>indigoferoid/millettioid clade</taxon>
        <taxon>Phaseoleae</taxon>
        <taxon>Mucuna</taxon>
    </lineage>
</organism>
<feature type="non-terminal residue" evidence="2">
    <location>
        <position position="1"/>
    </location>
</feature>
<dbReference type="AlphaFoldDB" id="A0A371FSF7"/>
<evidence type="ECO:0000256" key="1">
    <source>
        <dbReference type="SAM" id="MobiDB-lite"/>
    </source>
</evidence>
<sequence length="290" mass="29900">MKIAGLQLAKGSVQNEEAIGQMRTEFFSLLPHMTDLAMRIKGSKQSGVNFLANKMAVDGASPINPGESVFGAAIRVGHGQESGKIMLLRVAIVVAVTGDLEFPPEGSVLDDEERVAARDGEELRSDAKLVEGDLGRHGVAATGDVALPELGRVGDDFDEGFAARGGDEGGGGAEGAFGGDEFGLEEGGEGAREVDGGVGVDVDVEEVGGDVAEEGVPERGEVKIGVGEEEEGDFEGGVEEFGGVVGVGVGIGVSDCTFVGGGNGDAVGSRWEDSWCQEEQDWEGEEEREG</sequence>
<comment type="caution">
    <text evidence="2">The sequence shown here is derived from an EMBL/GenBank/DDBJ whole genome shotgun (WGS) entry which is preliminary data.</text>
</comment>
<name>A0A371FSF7_MUCPR</name>
<evidence type="ECO:0000313" key="3">
    <source>
        <dbReference type="Proteomes" id="UP000257109"/>
    </source>
</evidence>
<proteinExistence type="predicted"/>
<evidence type="ECO:0000313" key="2">
    <source>
        <dbReference type="EMBL" id="RDX81238.1"/>
    </source>
</evidence>
<reference evidence="2" key="1">
    <citation type="submission" date="2018-05" db="EMBL/GenBank/DDBJ databases">
        <title>Draft genome of Mucuna pruriens seed.</title>
        <authorList>
            <person name="Nnadi N.E."/>
            <person name="Vos R."/>
            <person name="Hasami M.H."/>
            <person name="Devisetty U.K."/>
            <person name="Aguiy J.C."/>
        </authorList>
    </citation>
    <scope>NUCLEOTIDE SEQUENCE [LARGE SCALE GENOMIC DNA]</scope>
    <source>
        <strain evidence="2">JCA_2017</strain>
    </source>
</reference>
<keyword evidence="3" id="KW-1185">Reference proteome</keyword>
<gene>
    <name evidence="2" type="ORF">CR513_38108</name>
</gene>
<feature type="region of interest" description="Disordered" evidence="1">
    <location>
        <begin position="266"/>
        <end position="290"/>
    </location>
</feature>
<protein>
    <submittedName>
        <fullName evidence="2">Uncharacterized protein</fullName>
    </submittedName>
</protein>
<dbReference type="EMBL" id="QJKJ01007976">
    <property type="protein sequence ID" value="RDX81238.1"/>
    <property type="molecule type" value="Genomic_DNA"/>
</dbReference>
<feature type="compositionally biased region" description="Acidic residues" evidence="1">
    <location>
        <begin position="275"/>
        <end position="290"/>
    </location>
</feature>